<evidence type="ECO:0000256" key="5">
    <source>
        <dbReference type="ARBA" id="ARBA00022679"/>
    </source>
</evidence>
<evidence type="ECO:0000313" key="13">
    <source>
        <dbReference type="EMBL" id="MFI7588918.1"/>
    </source>
</evidence>
<dbReference type="Gene3D" id="3.40.190.10">
    <property type="entry name" value="Periplasmic binding protein-like II"/>
    <property type="match status" value="2"/>
</dbReference>
<comment type="subunit">
    <text evidence="4">Homodimer.</text>
</comment>
<keyword evidence="6" id="KW-0479">Metal-binding</keyword>
<keyword evidence="5" id="KW-0808">Transferase</keyword>
<evidence type="ECO:0000256" key="6">
    <source>
        <dbReference type="ARBA" id="ARBA00022723"/>
    </source>
</evidence>
<dbReference type="InterPro" id="IPR006311">
    <property type="entry name" value="TAT_signal"/>
</dbReference>
<evidence type="ECO:0000313" key="14">
    <source>
        <dbReference type="Proteomes" id="UP001612915"/>
    </source>
</evidence>
<evidence type="ECO:0000256" key="11">
    <source>
        <dbReference type="ARBA" id="ARBA00048179"/>
    </source>
</evidence>
<dbReference type="InterPro" id="IPR015168">
    <property type="entry name" value="SsuA/THI5"/>
</dbReference>
<comment type="caution">
    <text evidence="13">The sequence shown here is derived from an EMBL/GenBank/DDBJ whole genome shotgun (WGS) entry which is preliminary data.</text>
</comment>
<dbReference type="PANTHER" id="PTHR31528:SF1">
    <property type="entry name" value="4-AMINO-5-HYDROXYMETHYL-2-METHYLPYRIMIDINE PHOSPHATE SYNTHASE THI11-RELATED"/>
    <property type="match status" value="1"/>
</dbReference>
<keyword evidence="9" id="KW-0408">Iron</keyword>
<evidence type="ECO:0000256" key="9">
    <source>
        <dbReference type="ARBA" id="ARBA00023004"/>
    </source>
</evidence>
<evidence type="ECO:0000256" key="3">
    <source>
        <dbReference type="ARBA" id="ARBA00009406"/>
    </source>
</evidence>
<dbReference type="SUPFAM" id="SSF53850">
    <property type="entry name" value="Periplasmic binding protein-like II"/>
    <property type="match status" value="1"/>
</dbReference>
<evidence type="ECO:0000259" key="12">
    <source>
        <dbReference type="Pfam" id="PF09084"/>
    </source>
</evidence>
<evidence type="ECO:0000256" key="7">
    <source>
        <dbReference type="ARBA" id="ARBA00022898"/>
    </source>
</evidence>
<organism evidence="13 14">
    <name type="scientific">Spongisporangium articulatum</name>
    <dbReference type="NCBI Taxonomy" id="3362603"/>
    <lineage>
        <taxon>Bacteria</taxon>
        <taxon>Bacillati</taxon>
        <taxon>Actinomycetota</taxon>
        <taxon>Actinomycetes</taxon>
        <taxon>Kineosporiales</taxon>
        <taxon>Kineosporiaceae</taxon>
        <taxon>Spongisporangium</taxon>
    </lineage>
</organism>
<gene>
    <name evidence="13" type="ORF">ACIB24_17780</name>
</gene>
<comment type="function">
    <text evidence="1">Responsible for the formation of the pyrimidine heterocycle in the thiamine biosynthesis pathway. Catalyzes the formation of hydroxymethylpyrimidine phosphate (HMP-P) from histidine and pyridoxal phosphate (PLP). The protein uses PLP and the active site histidine to form HMP-P, generating an inactive enzyme. The enzyme can only undergo a single turnover, which suggests it is a suicide enzyme.</text>
</comment>
<accession>A0ABW8AS46</accession>
<comment type="pathway">
    <text evidence="2">Cofactor biosynthesis; thiamine diphosphate biosynthesis.</text>
</comment>
<evidence type="ECO:0000256" key="10">
    <source>
        <dbReference type="ARBA" id="ARBA00033171"/>
    </source>
</evidence>
<reference evidence="13 14" key="1">
    <citation type="submission" date="2024-10" db="EMBL/GenBank/DDBJ databases">
        <title>The Natural Products Discovery Center: Release of the First 8490 Sequenced Strains for Exploring Actinobacteria Biosynthetic Diversity.</title>
        <authorList>
            <person name="Kalkreuter E."/>
            <person name="Kautsar S.A."/>
            <person name="Yang D."/>
            <person name="Bader C.D."/>
            <person name="Teijaro C.N."/>
            <person name="Fluegel L."/>
            <person name="Davis C.M."/>
            <person name="Simpson J.R."/>
            <person name="Lauterbach L."/>
            <person name="Steele A.D."/>
            <person name="Gui C."/>
            <person name="Meng S."/>
            <person name="Li G."/>
            <person name="Viehrig K."/>
            <person name="Ye F."/>
            <person name="Su P."/>
            <person name="Kiefer A.F."/>
            <person name="Nichols A."/>
            <person name="Cepeda A.J."/>
            <person name="Yan W."/>
            <person name="Fan B."/>
            <person name="Jiang Y."/>
            <person name="Adhikari A."/>
            <person name="Zheng C.-J."/>
            <person name="Schuster L."/>
            <person name="Cowan T.M."/>
            <person name="Smanski M.J."/>
            <person name="Chevrette M.G."/>
            <person name="De Carvalho L.P.S."/>
            <person name="Shen B."/>
        </authorList>
    </citation>
    <scope>NUCLEOTIDE SEQUENCE [LARGE SCALE GENOMIC DNA]</scope>
    <source>
        <strain evidence="13 14">NPDC049639</strain>
    </source>
</reference>
<dbReference type="InterPro" id="IPR027939">
    <property type="entry name" value="NMT1/THI5"/>
</dbReference>
<dbReference type="PROSITE" id="PS51318">
    <property type="entry name" value="TAT"/>
    <property type="match status" value="1"/>
</dbReference>
<protein>
    <recommendedName>
        <fullName evidence="10">Thiamine pyrimidine synthase</fullName>
    </recommendedName>
</protein>
<dbReference type="EMBL" id="JBITLV010000006">
    <property type="protein sequence ID" value="MFI7588918.1"/>
    <property type="molecule type" value="Genomic_DNA"/>
</dbReference>
<comment type="similarity">
    <text evidence="3">Belongs to the NMT1/THI5 family.</text>
</comment>
<evidence type="ECO:0000256" key="4">
    <source>
        <dbReference type="ARBA" id="ARBA00011738"/>
    </source>
</evidence>
<evidence type="ECO:0000256" key="8">
    <source>
        <dbReference type="ARBA" id="ARBA00022977"/>
    </source>
</evidence>
<dbReference type="PANTHER" id="PTHR31528">
    <property type="entry name" value="4-AMINO-5-HYDROXYMETHYL-2-METHYLPYRIMIDINE PHOSPHATE SYNTHASE THI11-RELATED"/>
    <property type="match status" value="1"/>
</dbReference>
<keyword evidence="7" id="KW-0663">Pyridoxal phosphate</keyword>
<dbReference type="Proteomes" id="UP001612915">
    <property type="component" value="Unassembled WGS sequence"/>
</dbReference>
<sequence length="365" mass="38223">MSAFRSSRTPSGLVVPAGAQLGRRRLLQAGAVAALGAPLLAACGSDSDSSPSASGGAADYGDLSVQLSWIKNIEFGGEYFAIENGYYKAGGFSSVNLIAGPTSAEGAVQSGKALVGLSAPPTTAAAIAEGATLKIIGATFQKNPFCIVSPAKSPIKTPQDMIGKKIGVQAANTSIFEGFLKANGIDKSKLKIVPVQFDPTVLTTGEVDGFTAYLTNEPITLAESGFKNETLSFADNGLPLVAETFTVLQSEIDDNREKLKAYLTAEIKGWKDALADPAKTADLAVNKYGKDQKLDLAEQQKEAEAQAKLIQTDDTKANGLFTMTDELVASNIEALGRSGQTITADKLFDLSLLKEIYEADKTLIG</sequence>
<comment type="catalytic activity">
    <reaction evidence="11">
        <text>N(6)-(pyridoxal phosphate)-L-lysyl-[4-amino-5-hydroxymethyl-2-methylpyrimidine phosphate synthase] + L-histidyl-[4-amino-5-hydroxymethyl-2-methylpyrimidine phosphate synthase] + 2 Fe(3+) + 4 H2O = L-lysyl-[4-amino-5-hydroxymethyl-2-methylpyrimidine phosphate synthase] + (2S)-2-amino-5-hydroxy-4-oxopentanoyl-[4-amino-5-hydroxymethyl-2-methylpyrimidine phosphate synthase] + 4-amino-2-methyl-5-(phosphooxymethyl)pyrimidine + 3-oxopropanoate + 2 Fe(2+) + 2 H(+)</text>
        <dbReference type="Rhea" id="RHEA:65756"/>
        <dbReference type="Rhea" id="RHEA-COMP:16892"/>
        <dbReference type="Rhea" id="RHEA-COMP:16893"/>
        <dbReference type="Rhea" id="RHEA-COMP:16894"/>
        <dbReference type="Rhea" id="RHEA-COMP:16895"/>
        <dbReference type="ChEBI" id="CHEBI:15377"/>
        <dbReference type="ChEBI" id="CHEBI:15378"/>
        <dbReference type="ChEBI" id="CHEBI:29033"/>
        <dbReference type="ChEBI" id="CHEBI:29034"/>
        <dbReference type="ChEBI" id="CHEBI:29969"/>
        <dbReference type="ChEBI" id="CHEBI:29979"/>
        <dbReference type="ChEBI" id="CHEBI:33190"/>
        <dbReference type="ChEBI" id="CHEBI:58354"/>
        <dbReference type="ChEBI" id="CHEBI:143915"/>
        <dbReference type="ChEBI" id="CHEBI:157692"/>
    </reaction>
    <physiologicalReaction direction="left-to-right" evidence="11">
        <dbReference type="Rhea" id="RHEA:65757"/>
    </physiologicalReaction>
</comment>
<name>A0ABW8AS46_9ACTN</name>
<feature type="domain" description="SsuA/THI5-like" evidence="12">
    <location>
        <begin position="72"/>
        <end position="279"/>
    </location>
</feature>
<evidence type="ECO:0000256" key="2">
    <source>
        <dbReference type="ARBA" id="ARBA00004948"/>
    </source>
</evidence>
<dbReference type="RefSeq" id="WP_398283103.1">
    <property type="nucleotide sequence ID" value="NZ_JBITLV010000006.1"/>
</dbReference>
<proteinExistence type="inferred from homology"/>
<keyword evidence="8" id="KW-0784">Thiamine biosynthesis</keyword>
<evidence type="ECO:0000256" key="1">
    <source>
        <dbReference type="ARBA" id="ARBA00003469"/>
    </source>
</evidence>
<dbReference type="Pfam" id="PF09084">
    <property type="entry name" value="NMT1"/>
    <property type="match status" value="1"/>
</dbReference>
<keyword evidence="14" id="KW-1185">Reference proteome</keyword>